<protein>
    <submittedName>
        <fullName evidence="1">Uncharacterized protein</fullName>
    </submittedName>
</protein>
<dbReference type="RefSeq" id="WP_349656247.1">
    <property type="nucleotide sequence ID" value="NZ_CP144460.1"/>
</dbReference>
<organism evidence="1">
    <name type="scientific">Xanthomonas sp. 10-10</name>
    <dbReference type="NCBI Taxonomy" id="3115848"/>
    <lineage>
        <taxon>Bacteria</taxon>
        <taxon>Pseudomonadati</taxon>
        <taxon>Pseudomonadota</taxon>
        <taxon>Gammaproteobacteria</taxon>
        <taxon>Lysobacterales</taxon>
        <taxon>Lysobacteraceae</taxon>
        <taxon>Xanthomonas</taxon>
    </lineage>
</organism>
<gene>
    <name evidence="1" type="ORF">VZ068_19765</name>
</gene>
<dbReference type="AlphaFoldDB" id="A0AAU7P8I5"/>
<reference evidence="1" key="1">
    <citation type="submission" date="2024-02" db="EMBL/GenBank/DDBJ databases">
        <title>Complete genome sequence of Xanthomonas sp. 10-10.</title>
        <authorList>
            <person name="Biessy A."/>
            <person name="Ciotola M."/>
            <person name="Cadieux M."/>
            <person name="Soufiane B."/>
            <person name="Laforest M."/>
            <person name="Filion M."/>
        </authorList>
    </citation>
    <scope>NUCLEOTIDE SEQUENCE</scope>
    <source>
        <strain evidence="1">10-10</strain>
    </source>
</reference>
<accession>A0AAU7P8I5</accession>
<dbReference type="EMBL" id="CP144460">
    <property type="protein sequence ID" value="XBS37628.1"/>
    <property type="molecule type" value="Genomic_DNA"/>
</dbReference>
<sequence>MSLATVSHGSGKRPDGYAVDRAVARIWASVRRDHPREGVHISSATTAAIAVPVAWFRARQTVTSILSGFRRACAGSLAPVMIFPPSRQEISDAQSLARQGFDIKLSAR</sequence>
<evidence type="ECO:0000313" key="1">
    <source>
        <dbReference type="EMBL" id="XBS37628.1"/>
    </source>
</evidence>
<proteinExistence type="predicted"/>
<name>A0AAU7P8I5_9XANT</name>